<gene>
    <name evidence="2" type="ORF">ACX27_01570</name>
</gene>
<keyword evidence="3" id="KW-1185">Reference proteome</keyword>
<dbReference type="Pfam" id="PF05685">
    <property type="entry name" value="Uma2"/>
    <property type="match status" value="1"/>
</dbReference>
<dbReference type="KEGG" id="npz:ACX27_01570"/>
<dbReference type="InterPro" id="IPR011335">
    <property type="entry name" value="Restrct_endonuc-II-like"/>
</dbReference>
<dbReference type="STRING" id="224013.ACX27_01570"/>
<organism evidence="2 3">
    <name type="scientific">Nostoc piscinale CENA21</name>
    <dbReference type="NCBI Taxonomy" id="224013"/>
    <lineage>
        <taxon>Bacteria</taxon>
        <taxon>Bacillati</taxon>
        <taxon>Cyanobacteriota</taxon>
        <taxon>Cyanophyceae</taxon>
        <taxon>Nostocales</taxon>
        <taxon>Nostocaceae</taxon>
        <taxon>Nostoc</taxon>
    </lineage>
</organism>
<accession>A0A0M4SZG1</accession>
<proteinExistence type="predicted"/>
<dbReference type="OrthoDB" id="482924at2"/>
<feature type="domain" description="Putative restriction endonuclease" evidence="1">
    <location>
        <begin position="28"/>
        <end position="185"/>
    </location>
</feature>
<dbReference type="RefSeq" id="WP_062287512.1">
    <property type="nucleotide sequence ID" value="NZ_CP012036.1"/>
</dbReference>
<dbReference type="Proteomes" id="UP000062645">
    <property type="component" value="Chromosome"/>
</dbReference>
<dbReference type="InterPro" id="IPR012296">
    <property type="entry name" value="Nuclease_put_TT1808"/>
</dbReference>
<evidence type="ECO:0000313" key="2">
    <source>
        <dbReference type="EMBL" id="ALF51832.1"/>
    </source>
</evidence>
<dbReference type="EMBL" id="CP012036">
    <property type="protein sequence ID" value="ALF51832.1"/>
    <property type="molecule type" value="Genomic_DNA"/>
</dbReference>
<sequence>MITTSEVISNPQETPLAEKRVTLNNISWDAYEQILDALGDNRAAQLTYYQGMLEIMTPLEEHETGSEHIGMLIHLLTEELNLNIKSMASTTLKIPGLKVGAEPDKCYYIQNEPAVRGKTVNLAVDPPPDLILEVDITHTDINKKQMYQDMKVPEFWRYNGTKLTIYLLEQGEYQESETSATFAILTKSMVYEFLAQCKTQGETQTKRAFRKMLQSQIQQ</sequence>
<name>A0A0M4SZG1_9NOSO</name>
<protein>
    <recommendedName>
        <fullName evidence="1">Putative restriction endonuclease domain-containing protein</fullName>
    </recommendedName>
</protein>
<dbReference type="SUPFAM" id="SSF52980">
    <property type="entry name" value="Restriction endonuclease-like"/>
    <property type="match status" value="1"/>
</dbReference>
<dbReference type="PANTHER" id="PTHR47152:SF2">
    <property type="entry name" value="SLR2084 PROTEIN"/>
    <property type="match status" value="1"/>
</dbReference>
<dbReference type="InterPro" id="IPR008538">
    <property type="entry name" value="Uma2"/>
</dbReference>
<dbReference type="AlphaFoldDB" id="A0A0M4SZG1"/>
<dbReference type="CDD" id="cd06260">
    <property type="entry name" value="DUF820-like"/>
    <property type="match status" value="1"/>
</dbReference>
<evidence type="ECO:0000259" key="1">
    <source>
        <dbReference type="Pfam" id="PF05685"/>
    </source>
</evidence>
<dbReference type="PANTHER" id="PTHR47152">
    <property type="entry name" value="SLR2084 PROTEIN-RELATED"/>
    <property type="match status" value="1"/>
</dbReference>
<reference evidence="2 3" key="2">
    <citation type="journal article" date="2016" name="Genome Announc.">
        <title>Draft Genome Sequence of the N2-Fixing Cyanobacterium Nostoc piscinale CENA21, Isolated from the Brazilian Amazon Floodplain.</title>
        <authorList>
            <person name="Leao T."/>
            <person name="Guimaraes P.I."/>
            <person name="de Melo A.G."/>
            <person name="Ramos R.T."/>
            <person name="Leao P.N."/>
            <person name="Silva A."/>
            <person name="Fiore M.F."/>
            <person name="Schneider M.P."/>
        </authorList>
    </citation>
    <scope>NUCLEOTIDE SEQUENCE [LARGE SCALE GENOMIC DNA]</scope>
    <source>
        <strain evidence="2 3">CENA21</strain>
    </source>
</reference>
<dbReference type="PATRIC" id="fig|224013.5.peg.380"/>
<evidence type="ECO:0000313" key="3">
    <source>
        <dbReference type="Proteomes" id="UP000062645"/>
    </source>
</evidence>
<reference evidence="3" key="1">
    <citation type="submission" date="2015-07" db="EMBL/GenBank/DDBJ databases">
        <title>Genome Of Nitrogen-Fixing Cyanobacterium Nostoc piscinale CENA21 From Solimoes/Amazon River Floodplain Sediments And Comparative Genomics To Uncover Biosynthetic Natural Products Potential.</title>
        <authorList>
            <person name="Leao T.F."/>
            <person name="Leao P.N."/>
            <person name="Guimaraes P.I."/>
            <person name="de Melo A.G.C."/>
            <person name="Ramos R.T.J."/>
            <person name="Silva A."/>
            <person name="Fiore M.F."/>
            <person name="Schneider M.P.C."/>
        </authorList>
    </citation>
    <scope>NUCLEOTIDE SEQUENCE [LARGE SCALE GENOMIC DNA]</scope>
    <source>
        <strain evidence="3">CENA21</strain>
    </source>
</reference>
<dbReference type="Gene3D" id="3.90.1570.10">
    <property type="entry name" value="tt1808, chain A"/>
    <property type="match status" value="1"/>
</dbReference>